<evidence type="ECO:0000256" key="2">
    <source>
        <dbReference type="SAM" id="MobiDB-lite"/>
    </source>
</evidence>
<evidence type="ECO:0000313" key="4">
    <source>
        <dbReference type="Proteomes" id="UP001652600"/>
    </source>
</evidence>
<dbReference type="GeneID" id="103493280"/>
<dbReference type="RefSeq" id="XP_050942228.1">
    <property type="nucleotide sequence ID" value="XM_051086271.1"/>
</dbReference>
<protein>
    <submittedName>
        <fullName evidence="5">Uncharacterized protein LOC103493280 isoform X10</fullName>
    </submittedName>
</protein>
<feature type="region of interest" description="Disordered" evidence="2">
    <location>
        <begin position="445"/>
        <end position="513"/>
    </location>
</feature>
<name>A0ABM3KWR7_CUCME</name>
<proteinExistence type="predicted"/>
<dbReference type="PANTHER" id="PTHR33018:SF31">
    <property type="entry name" value="TRANSPOSASE, PTTA_EN_SPM, PLANT"/>
    <property type="match status" value="1"/>
</dbReference>
<evidence type="ECO:0000256" key="1">
    <source>
        <dbReference type="SAM" id="Coils"/>
    </source>
</evidence>
<dbReference type="InterPro" id="IPR058352">
    <property type="entry name" value="DUF8039"/>
</dbReference>
<feature type="compositionally biased region" description="Low complexity" evidence="2">
    <location>
        <begin position="491"/>
        <end position="506"/>
    </location>
</feature>
<evidence type="ECO:0000313" key="5">
    <source>
        <dbReference type="RefSeq" id="XP_050942228.1"/>
    </source>
</evidence>
<keyword evidence="1" id="KW-0175">Coiled coil</keyword>
<evidence type="ECO:0000259" key="3">
    <source>
        <dbReference type="Pfam" id="PF26133"/>
    </source>
</evidence>
<feature type="region of interest" description="Disordered" evidence="2">
    <location>
        <begin position="69"/>
        <end position="93"/>
    </location>
</feature>
<gene>
    <name evidence="5" type="primary">LOC103493280</name>
</gene>
<feature type="compositionally biased region" description="Basic residues" evidence="2">
    <location>
        <begin position="23"/>
        <end position="32"/>
    </location>
</feature>
<accession>A0ABM3KWR7</accession>
<sequence>MGMKKKLRDIVAKRCIDFDPKAPRKRRSKRLKSLSIDLATTENGNDGEMNEREGDNIGNKLFVDQSQDSLPVVGNKPPNIRDSLDSTHITPRSPLPSDSLASLALLKLASKGQVSPILDRSQNVVELINVFEPTMQQLPKKRRGPTKIEPIAIEECNKVGITFDQFGQPIEEDSIGLSSFLGPLVREVVPVTLSDWRKLSTRSKEILWTSIQLRYNVKEDWQRKCIFQKMGRLWRAEKSRILSQIQSTSTNEELVKMKPSNIQSMYDWMEFVKEKKSTRLKAKSEKFKSMKEMQLPSTRCKSYTRLAEEMKKSCLDSSPVRRVALREKAHRKEDGNHVNSQVAKTLRKSCLDSSSVTRIALLAKAHRKKDENPVNSQVAETLGMEKKLSDTVAKRCIDFDPKALQKRRSKRLKSLSIGPTTTEDDNDEKMNEEGDNITNKFFVDQSQDSMPVAGNKASNIGDDHDSTHTIPSSPLPLDNDSTDRTPSSPLPFDSDSTHTTPSSPFSLDRSQNSGEHINVSEQTMEQLPNNCRGPTKMRTNAIEECNKVDIIFNEFGQPIGEASIGLSSFLGLLVREVVPVTLNDWRKLSTRSKEILWKSVQLRYNMREDWQRKYIFQKMGRLWRAGKSRIVSQIQSTSTSEELVKMKPSNIKSMHDWMDFVKEKNSALFKAKSEKFKSMKKKQLPHTCSRKGYARLEEEMKKSSPDSSAVTRVAVWAKAHRKKDGNPVNSQVAEALERIEQIDNEGINTISNNAVNETISKVLGSDRSHIGALGFGATIKKFSLLSQLDSHYAELEETNDNKGIMTGSDNVINDAISKVLGPNQGGALGFGVIVKKFSQREHYTKLEEKYKKMEREMSEMRSLMSQLLKSQGNGSEHLSNATNEQIVNNVAIDPIGSSPLSINDNNALRKCKMLDWCGTGEVVAEGRWSSNDPKVIVHHVPLGPQAVRVWVDLPKRPDAFLWRPNSEMTYVKDAVGSTIAWPFDKVIIS</sequence>
<dbReference type="Pfam" id="PF26133">
    <property type="entry name" value="DUF8039"/>
    <property type="match status" value="1"/>
</dbReference>
<dbReference type="InterPro" id="IPR004252">
    <property type="entry name" value="Probable_transposase_24"/>
</dbReference>
<feature type="domain" description="DUF8039" evidence="3">
    <location>
        <begin position="906"/>
        <end position="988"/>
    </location>
</feature>
<dbReference type="PANTHER" id="PTHR33018">
    <property type="entry name" value="OS10G0338966 PROTEIN-RELATED"/>
    <property type="match status" value="1"/>
</dbReference>
<dbReference type="Pfam" id="PF03004">
    <property type="entry name" value="Transposase_24"/>
    <property type="match status" value="1"/>
</dbReference>
<feature type="region of interest" description="Disordered" evidence="2">
    <location>
        <begin position="407"/>
        <end position="433"/>
    </location>
</feature>
<feature type="region of interest" description="Disordered" evidence="2">
    <location>
        <begin position="21"/>
        <end position="55"/>
    </location>
</feature>
<dbReference type="Proteomes" id="UP001652600">
    <property type="component" value="Chromosome 6"/>
</dbReference>
<reference evidence="5" key="1">
    <citation type="submission" date="2025-08" db="UniProtKB">
        <authorList>
            <consortium name="RefSeq"/>
        </authorList>
    </citation>
    <scope>IDENTIFICATION</scope>
    <source>
        <tissue evidence="5">Stem</tissue>
    </source>
</reference>
<keyword evidence="4" id="KW-1185">Reference proteome</keyword>
<feature type="coiled-coil region" evidence="1">
    <location>
        <begin position="836"/>
        <end position="870"/>
    </location>
</feature>
<organism evidence="4 5">
    <name type="scientific">Cucumis melo</name>
    <name type="common">Muskmelon</name>
    <dbReference type="NCBI Taxonomy" id="3656"/>
    <lineage>
        <taxon>Eukaryota</taxon>
        <taxon>Viridiplantae</taxon>
        <taxon>Streptophyta</taxon>
        <taxon>Embryophyta</taxon>
        <taxon>Tracheophyta</taxon>
        <taxon>Spermatophyta</taxon>
        <taxon>Magnoliopsida</taxon>
        <taxon>eudicotyledons</taxon>
        <taxon>Gunneridae</taxon>
        <taxon>Pentapetalae</taxon>
        <taxon>rosids</taxon>
        <taxon>fabids</taxon>
        <taxon>Cucurbitales</taxon>
        <taxon>Cucurbitaceae</taxon>
        <taxon>Benincaseae</taxon>
        <taxon>Cucumis</taxon>
    </lineage>
</organism>